<dbReference type="InterPro" id="IPR032314">
    <property type="entry name" value="DUF4845"/>
</dbReference>
<organism evidence="2 3">
    <name type="scientific">Pelomicrobium methylotrophicum</name>
    <dbReference type="NCBI Taxonomy" id="2602750"/>
    <lineage>
        <taxon>Bacteria</taxon>
        <taxon>Pseudomonadati</taxon>
        <taxon>Pseudomonadota</taxon>
        <taxon>Hydrogenophilia</taxon>
        <taxon>Hydrogenophilia incertae sedis</taxon>
        <taxon>Pelomicrobium</taxon>
    </lineage>
</organism>
<dbReference type="RefSeq" id="WP_147798171.1">
    <property type="nucleotide sequence ID" value="NZ_VPFL01000001.1"/>
</dbReference>
<keyword evidence="1" id="KW-0472">Membrane</keyword>
<accession>A0A5C7EP02</accession>
<evidence type="ECO:0000256" key="1">
    <source>
        <dbReference type="SAM" id="Phobius"/>
    </source>
</evidence>
<name>A0A5C7EP02_9PROT</name>
<dbReference type="InParanoid" id="A0A5C7EP02"/>
<feature type="transmembrane region" description="Helical" evidence="1">
    <location>
        <begin position="6"/>
        <end position="27"/>
    </location>
</feature>
<protein>
    <submittedName>
        <fullName evidence="2">DUF4845 domain-containing protein</fullName>
    </submittedName>
</protein>
<evidence type="ECO:0000313" key="3">
    <source>
        <dbReference type="Proteomes" id="UP000321201"/>
    </source>
</evidence>
<sequence length="117" mass="12924">MRRQEGITLGGFLGVAVILALGLLLAFKVIPHYMEFWAIKKAMTATVRDPTLQDAPVAEIRRAFDRRADIDNVTAVKGTDILVTREGGVIVLSTSYQVKVPLFANISLLIDFSYSTR</sequence>
<dbReference type="Pfam" id="PF16137">
    <property type="entry name" value="DUF4845"/>
    <property type="match status" value="1"/>
</dbReference>
<dbReference type="EMBL" id="VPFL01000001">
    <property type="protein sequence ID" value="TXF13585.1"/>
    <property type="molecule type" value="Genomic_DNA"/>
</dbReference>
<dbReference type="AlphaFoldDB" id="A0A5C7EP02"/>
<keyword evidence="1" id="KW-0812">Transmembrane</keyword>
<proteinExistence type="predicted"/>
<gene>
    <name evidence="2" type="ORF">FR698_00215</name>
</gene>
<keyword evidence="1" id="KW-1133">Transmembrane helix</keyword>
<keyword evidence="3" id="KW-1185">Reference proteome</keyword>
<comment type="caution">
    <text evidence="2">The sequence shown here is derived from an EMBL/GenBank/DDBJ whole genome shotgun (WGS) entry which is preliminary data.</text>
</comment>
<evidence type="ECO:0000313" key="2">
    <source>
        <dbReference type="EMBL" id="TXF13585.1"/>
    </source>
</evidence>
<dbReference type="OrthoDB" id="9133279at2"/>
<reference evidence="2 3" key="1">
    <citation type="submission" date="2019-08" db="EMBL/GenBank/DDBJ databases">
        <title>Pelomicrobium methylotrophicum gen. nov., sp. nov. a moderately thermophilic, facultatively anaerobic, lithoautotrophic and methylotrophic bacterium isolated from a terrestrial mud volcano.</title>
        <authorList>
            <person name="Slobodkina G.B."/>
            <person name="Merkel A.Y."/>
            <person name="Slobodkin A.I."/>
        </authorList>
    </citation>
    <scope>NUCLEOTIDE SEQUENCE [LARGE SCALE GENOMIC DNA]</scope>
    <source>
        <strain evidence="2 3">SM250</strain>
    </source>
</reference>
<dbReference type="Proteomes" id="UP000321201">
    <property type="component" value="Unassembled WGS sequence"/>
</dbReference>